<evidence type="ECO:0000256" key="4">
    <source>
        <dbReference type="ARBA" id="ARBA00022989"/>
    </source>
</evidence>
<feature type="domain" description="PGG" evidence="9">
    <location>
        <begin position="87"/>
        <end position="190"/>
    </location>
</feature>
<dbReference type="GeneID" id="120263414"/>
<evidence type="ECO:0000256" key="7">
    <source>
        <dbReference type="SAM" id="MobiDB-lite"/>
    </source>
</evidence>
<keyword evidence="10" id="KW-1185">Reference proteome</keyword>
<dbReference type="RefSeq" id="XP_039127240.1">
    <property type="nucleotide sequence ID" value="XM_039271306.1"/>
</dbReference>
<keyword evidence="3" id="KW-0677">Repeat</keyword>
<dbReference type="AlphaFoldDB" id="A0AB40BIK2"/>
<accession>A0AB40BIK2</accession>
<dbReference type="PANTHER" id="PTHR24186:SF38">
    <property type="entry name" value="ANKYRIN REPEAT FAMILY PROTEIN"/>
    <property type="match status" value="1"/>
</dbReference>
<feature type="compositionally biased region" description="Basic residues" evidence="7">
    <location>
        <begin position="69"/>
        <end position="78"/>
    </location>
</feature>
<dbReference type="InterPro" id="IPR036259">
    <property type="entry name" value="MFS_trans_sf"/>
</dbReference>
<dbReference type="GO" id="GO:0005886">
    <property type="term" value="C:plasma membrane"/>
    <property type="evidence" value="ECO:0007669"/>
    <property type="project" value="TreeGrafter"/>
</dbReference>
<feature type="transmembrane region" description="Helical" evidence="8">
    <location>
        <begin position="169"/>
        <end position="193"/>
    </location>
</feature>
<evidence type="ECO:0000256" key="2">
    <source>
        <dbReference type="ARBA" id="ARBA00022692"/>
    </source>
</evidence>
<keyword evidence="5" id="KW-0040">ANK repeat</keyword>
<evidence type="ECO:0000256" key="6">
    <source>
        <dbReference type="ARBA" id="ARBA00023136"/>
    </source>
</evidence>
<feature type="transmembrane region" description="Helical" evidence="8">
    <location>
        <begin position="83"/>
        <end position="105"/>
    </location>
</feature>
<dbReference type="Proteomes" id="UP001515500">
    <property type="component" value="Chromosome 1"/>
</dbReference>
<feature type="region of interest" description="Disordered" evidence="7">
    <location>
        <begin position="55"/>
        <end position="81"/>
    </location>
</feature>
<evidence type="ECO:0000259" key="9">
    <source>
        <dbReference type="Pfam" id="PF13962"/>
    </source>
</evidence>
<keyword evidence="2 8" id="KW-0812">Transmembrane</keyword>
<keyword evidence="4 8" id="KW-1133">Transmembrane helix</keyword>
<evidence type="ECO:0000256" key="3">
    <source>
        <dbReference type="ARBA" id="ARBA00022737"/>
    </source>
</evidence>
<comment type="subcellular location">
    <subcellularLocation>
        <location evidence="1">Membrane</location>
        <topology evidence="1">Multi-pass membrane protein</topology>
    </subcellularLocation>
</comment>
<dbReference type="Pfam" id="PF13962">
    <property type="entry name" value="PGG"/>
    <property type="match status" value="1"/>
</dbReference>
<gene>
    <name evidence="11" type="primary">LOC120263414</name>
</gene>
<dbReference type="InterPro" id="IPR026961">
    <property type="entry name" value="PGG_dom"/>
</dbReference>
<protein>
    <submittedName>
        <fullName evidence="11">Uncharacterized protein LOC120263414</fullName>
    </submittedName>
</protein>
<dbReference type="SUPFAM" id="SSF103473">
    <property type="entry name" value="MFS general substrate transporter"/>
    <property type="match status" value="1"/>
</dbReference>
<sequence length="264" mass="29341">MINARNNIGLTALDVLLESPSEHGDLALGELIRTAGGNTSLVNHHQTPIQHEASPLIDDFMASPPKQSTVRKRSKKRPRLEDTYTPGTLMIVATLIATVTFQAGLNPPGGFTQANDPVTNSSSTAGLPVLGSNLDLFLVFDVIGLSASLIVILLLICLMPRKKRKMMMILIWVMWVAVFFTGLAFTAALYNIFPHNTLCKVLVMVWVWVLRGFILLVCFLFCRYLLRRVGWCKKKEGDDQENSEDNVAPMGVLLFFKRVGVILW</sequence>
<evidence type="ECO:0000256" key="8">
    <source>
        <dbReference type="SAM" id="Phobius"/>
    </source>
</evidence>
<name>A0AB40BIK2_DIOCR</name>
<proteinExistence type="predicted"/>
<feature type="transmembrane region" description="Helical" evidence="8">
    <location>
        <begin position="205"/>
        <end position="226"/>
    </location>
</feature>
<evidence type="ECO:0000256" key="1">
    <source>
        <dbReference type="ARBA" id="ARBA00004141"/>
    </source>
</evidence>
<feature type="transmembrane region" description="Helical" evidence="8">
    <location>
        <begin position="136"/>
        <end position="157"/>
    </location>
</feature>
<evidence type="ECO:0000313" key="10">
    <source>
        <dbReference type="Proteomes" id="UP001515500"/>
    </source>
</evidence>
<evidence type="ECO:0000313" key="11">
    <source>
        <dbReference type="RefSeq" id="XP_039127240.1"/>
    </source>
</evidence>
<organism evidence="10 11">
    <name type="scientific">Dioscorea cayennensis subsp. rotundata</name>
    <name type="common">White Guinea yam</name>
    <name type="synonym">Dioscorea rotundata</name>
    <dbReference type="NCBI Taxonomy" id="55577"/>
    <lineage>
        <taxon>Eukaryota</taxon>
        <taxon>Viridiplantae</taxon>
        <taxon>Streptophyta</taxon>
        <taxon>Embryophyta</taxon>
        <taxon>Tracheophyta</taxon>
        <taxon>Spermatophyta</taxon>
        <taxon>Magnoliopsida</taxon>
        <taxon>Liliopsida</taxon>
        <taxon>Dioscoreales</taxon>
        <taxon>Dioscoreaceae</taxon>
        <taxon>Dioscorea</taxon>
    </lineage>
</organism>
<reference evidence="10" key="1">
    <citation type="submission" date="2025-05" db="UniProtKB">
        <authorList>
            <consortium name="RefSeq"/>
        </authorList>
    </citation>
    <scope>NUCLEOTIDE SEQUENCE [LARGE SCALE GENOMIC DNA]</scope>
</reference>
<reference evidence="11" key="2">
    <citation type="submission" date="2025-08" db="UniProtKB">
        <authorList>
            <consortium name="RefSeq"/>
        </authorList>
    </citation>
    <scope>IDENTIFICATION</scope>
</reference>
<evidence type="ECO:0000256" key="5">
    <source>
        <dbReference type="ARBA" id="ARBA00023043"/>
    </source>
</evidence>
<keyword evidence="6 8" id="KW-0472">Membrane</keyword>
<dbReference type="PANTHER" id="PTHR24186">
    <property type="entry name" value="PROTEIN PHOSPHATASE 1 REGULATORY SUBUNIT"/>
    <property type="match status" value="1"/>
</dbReference>